<dbReference type="Pfam" id="PF01814">
    <property type="entry name" value="Hemerythrin"/>
    <property type="match status" value="1"/>
</dbReference>
<dbReference type="OrthoDB" id="9983919at2759"/>
<evidence type="ECO:0000259" key="1">
    <source>
        <dbReference type="Pfam" id="PF01814"/>
    </source>
</evidence>
<protein>
    <recommendedName>
        <fullName evidence="1">Hemerythrin-like domain-containing protein</fullName>
    </recommendedName>
</protein>
<dbReference type="GeneID" id="28818053"/>
<proteinExistence type="predicted"/>
<gene>
    <name evidence="2" type="ORF">LY89DRAFT_553161</name>
</gene>
<name>A0A194X7W1_MOLSC</name>
<accession>A0A194X7W1</accession>
<sequence length="156" mass="17908">MLVSEAIGKDHQYLDECYENLKTASTTDDKIKWRNMLTWNLARHAISEELTVYPAMEKHLGEEGKALTKDDFEQHAAVKKDFYTLQSLSPSDPKFSPLLEQLMQDLHFHIEHEKNEDMPRLEKAISQSESEAIAKQFIRTKQIVPTKSHPGAPTSN</sequence>
<feature type="non-terminal residue" evidence="2">
    <location>
        <position position="156"/>
    </location>
</feature>
<dbReference type="PANTHER" id="PTHR35585">
    <property type="entry name" value="HHE DOMAIN PROTEIN (AFU_ORTHOLOGUE AFUA_4G00730)"/>
    <property type="match status" value="1"/>
</dbReference>
<keyword evidence="3" id="KW-1185">Reference proteome</keyword>
<organism evidence="2 3">
    <name type="scientific">Mollisia scopiformis</name>
    <name type="common">Conifer needle endophyte fungus</name>
    <name type="synonym">Phialocephala scopiformis</name>
    <dbReference type="NCBI Taxonomy" id="149040"/>
    <lineage>
        <taxon>Eukaryota</taxon>
        <taxon>Fungi</taxon>
        <taxon>Dikarya</taxon>
        <taxon>Ascomycota</taxon>
        <taxon>Pezizomycotina</taxon>
        <taxon>Leotiomycetes</taxon>
        <taxon>Helotiales</taxon>
        <taxon>Mollisiaceae</taxon>
        <taxon>Mollisia</taxon>
    </lineage>
</organism>
<dbReference type="EMBL" id="KQ947416">
    <property type="protein sequence ID" value="KUJ16256.1"/>
    <property type="molecule type" value="Genomic_DNA"/>
</dbReference>
<evidence type="ECO:0000313" key="2">
    <source>
        <dbReference type="EMBL" id="KUJ16256.1"/>
    </source>
</evidence>
<dbReference type="Gene3D" id="1.20.120.520">
    <property type="entry name" value="nmb1532 protein domain like"/>
    <property type="match status" value="1"/>
</dbReference>
<dbReference type="KEGG" id="psco:LY89DRAFT_553161"/>
<reference evidence="2 3" key="1">
    <citation type="submission" date="2015-10" db="EMBL/GenBank/DDBJ databases">
        <title>Full genome of DAOMC 229536 Phialocephala scopiformis, a fungal endophyte of spruce producing the potent anti-insectan compound rugulosin.</title>
        <authorList>
            <consortium name="DOE Joint Genome Institute"/>
            <person name="Walker A.K."/>
            <person name="Frasz S.L."/>
            <person name="Seifert K.A."/>
            <person name="Miller J.D."/>
            <person name="Mondo S.J."/>
            <person name="Labutti K."/>
            <person name="Lipzen A."/>
            <person name="Dockter R."/>
            <person name="Kennedy M."/>
            <person name="Grigoriev I.V."/>
            <person name="Spatafora J.W."/>
        </authorList>
    </citation>
    <scope>NUCLEOTIDE SEQUENCE [LARGE SCALE GENOMIC DNA]</scope>
    <source>
        <strain evidence="2 3">CBS 120377</strain>
    </source>
</reference>
<feature type="domain" description="Hemerythrin-like" evidence="1">
    <location>
        <begin position="5"/>
        <end position="121"/>
    </location>
</feature>
<dbReference type="InterPro" id="IPR012312">
    <property type="entry name" value="Hemerythrin-like"/>
</dbReference>
<dbReference type="RefSeq" id="XP_018070611.1">
    <property type="nucleotide sequence ID" value="XM_018208327.1"/>
</dbReference>
<dbReference type="Proteomes" id="UP000070700">
    <property type="component" value="Unassembled WGS sequence"/>
</dbReference>
<dbReference type="InParanoid" id="A0A194X7W1"/>
<evidence type="ECO:0000313" key="3">
    <source>
        <dbReference type="Proteomes" id="UP000070700"/>
    </source>
</evidence>
<dbReference type="AlphaFoldDB" id="A0A194X7W1"/>
<dbReference type="PANTHER" id="PTHR35585:SF1">
    <property type="entry name" value="HHE DOMAIN PROTEIN (AFU_ORTHOLOGUE AFUA_4G00730)"/>
    <property type="match status" value="1"/>
</dbReference>